<dbReference type="PANTHER" id="PTHR10465">
    <property type="entry name" value="TRANSMEMBRANE GTPASE FZO1"/>
    <property type="match status" value="1"/>
</dbReference>
<dbReference type="PANTHER" id="PTHR10465:SF0">
    <property type="entry name" value="SARCALUMENIN"/>
    <property type="match status" value="1"/>
</dbReference>
<feature type="region of interest" description="Disordered" evidence="12">
    <location>
        <begin position="1"/>
        <end position="41"/>
    </location>
</feature>
<dbReference type="Proteomes" id="UP000190831">
    <property type="component" value="Chromosome G"/>
</dbReference>
<dbReference type="GO" id="GO:0008053">
    <property type="term" value="P:mitochondrial fusion"/>
    <property type="evidence" value="ECO:0007669"/>
    <property type="project" value="TreeGrafter"/>
</dbReference>
<dbReference type="PROSITE" id="PS51718">
    <property type="entry name" value="G_DYNAMIN_2"/>
    <property type="match status" value="1"/>
</dbReference>
<evidence type="ECO:0000256" key="9">
    <source>
        <dbReference type="ARBA" id="ARBA00023134"/>
    </source>
</evidence>
<feature type="domain" description="Dynamin-type G" evidence="13">
    <location>
        <begin position="169"/>
        <end position="442"/>
    </location>
</feature>
<dbReference type="FunFam" id="3.40.50.300:FF:000638">
    <property type="entry name" value="Transmembrane GTPase Fzo1, putative"/>
    <property type="match status" value="1"/>
</dbReference>
<evidence type="ECO:0000256" key="12">
    <source>
        <dbReference type="SAM" id="MobiDB-lite"/>
    </source>
</evidence>
<feature type="region of interest" description="Disordered" evidence="12">
    <location>
        <begin position="398"/>
        <end position="419"/>
    </location>
</feature>
<dbReference type="OMA" id="RCERMIL"/>
<evidence type="ECO:0000256" key="8">
    <source>
        <dbReference type="ARBA" id="ARBA00023128"/>
    </source>
</evidence>
<keyword evidence="2" id="KW-0812">Transmembrane</keyword>
<dbReference type="GO" id="GO:0005525">
    <property type="term" value="F:GTP binding"/>
    <property type="evidence" value="ECO:0007669"/>
    <property type="project" value="UniProtKB-KW"/>
</dbReference>
<name>A0A1G4MIE4_LACFM</name>
<proteinExistence type="predicted"/>
<dbReference type="SUPFAM" id="SSF52540">
    <property type="entry name" value="P-loop containing nucleoside triphosphate hydrolases"/>
    <property type="match status" value="1"/>
</dbReference>
<dbReference type="GO" id="GO:0051646">
    <property type="term" value="P:mitochondrion localization"/>
    <property type="evidence" value="ECO:0007669"/>
    <property type="project" value="TreeGrafter"/>
</dbReference>
<keyword evidence="15" id="KW-1185">Reference proteome</keyword>
<evidence type="ECO:0000256" key="6">
    <source>
        <dbReference type="ARBA" id="ARBA00022989"/>
    </source>
</evidence>
<dbReference type="InterPro" id="IPR045063">
    <property type="entry name" value="Dynamin_N"/>
</dbReference>
<keyword evidence="9" id="KW-0342">GTP-binding</keyword>
<organism evidence="14 15">
    <name type="scientific">Lachancea fermentati</name>
    <name type="common">Zygosaccharomyces fermentati</name>
    <dbReference type="NCBI Taxonomy" id="4955"/>
    <lineage>
        <taxon>Eukaryota</taxon>
        <taxon>Fungi</taxon>
        <taxon>Dikarya</taxon>
        <taxon>Ascomycota</taxon>
        <taxon>Saccharomycotina</taxon>
        <taxon>Saccharomycetes</taxon>
        <taxon>Saccharomycetales</taxon>
        <taxon>Saccharomycetaceae</taxon>
        <taxon>Lachancea</taxon>
    </lineage>
</organism>
<keyword evidence="5" id="KW-0378">Hydrolase</keyword>
<keyword evidence="7" id="KW-0175">Coiled coil</keyword>
<keyword evidence="3" id="KW-0547">Nucleotide-binding</keyword>
<comment type="catalytic activity">
    <reaction evidence="11">
        <text>GTP + H2O = GDP + phosphate + H(+)</text>
        <dbReference type="Rhea" id="RHEA:19669"/>
        <dbReference type="ChEBI" id="CHEBI:15377"/>
        <dbReference type="ChEBI" id="CHEBI:15378"/>
        <dbReference type="ChEBI" id="CHEBI:37565"/>
        <dbReference type="ChEBI" id="CHEBI:43474"/>
        <dbReference type="ChEBI" id="CHEBI:58189"/>
    </reaction>
</comment>
<sequence>MPQKDLTPMSAKPSALGQDSDDDSTVVPSEPQGLVYDRNNGSLIDDDAGTMNNDVSYLLSHHSNHCRTASNDKMLSMHLSQWNYNNNRVGLSRSILSSEELIHELLEENEVRPINVPQDHNLHILGLNLKLDGNLNRNLQLDQSAEAKLFHHQGTAAIAHLRSLQKRVDDTSSKIFITGDLNAGKSTFCNSLLKRRLLPVDQLPCTNVFCEILEARENNDIEEVHAITIEVAATVKEATQVYDISNRSTYETFSIKQLSDLVYENKKYSLLKVYIKDDKRSAESSLLRNGTIDISLIDSPGLNMDSIKTTEVMSRQEEIDLVIFVVNSENQLTLSGKEFISVASREKKLIFFVVNKFDQIRDKERCKKLILDQIKSMSPETYKQSREFVHFVSSGKKPGFPDDYDSDEGDDDDNNENPDFANLESNLRNFILKKRSLSKLLPAKTYLAKLLSDIEAIAGWNLNKFNEERTNLNDQLDSMRPEIQAAKDQCMKLTETVDKLMEDVATEVYQFTKKRINSSLNLSISDFPQYEGLSNIHDYIFRTRQFIMDQIKQSVETSEFFAKSATEKAVENINEIGKAQLGEKFMSNRVFLSELMFTKKKHSALKALSVPFDVADLFSPSWEGFTSYLSWGFFASPQLENSAGSSIWSTSLGIKSQSVTKYWSSPSLLFTSRIPTLAVYSWGGAKFLTNIAIYGTKFFSWQSLRRMSTSIILIGSILGIAYLIHDLPRALPSNLSHKYQIKLQETDYTDANANRISKEVREVLKFPSREILKYSESVLNEKQTIRKETEKKLQNNILSLKFFNKLLDRARSQSDLVEQVNLDVD</sequence>
<dbReference type="Gene3D" id="3.40.50.300">
    <property type="entry name" value="P-loop containing nucleotide triphosphate hydrolases"/>
    <property type="match status" value="1"/>
</dbReference>
<evidence type="ECO:0000256" key="11">
    <source>
        <dbReference type="ARBA" id="ARBA00048548"/>
    </source>
</evidence>
<dbReference type="OrthoDB" id="9984778at2759"/>
<dbReference type="STRING" id="4955.A0A1G4MIE4"/>
<dbReference type="InterPro" id="IPR027094">
    <property type="entry name" value="Mitofusin_fam"/>
</dbReference>
<dbReference type="InterPro" id="IPR027417">
    <property type="entry name" value="P-loop_NTPase"/>
</dbReference>
<keyword evidence="8" id="KW-0496">Mitochondrion</keyword>
<evidence type="ECO:0000256" key="2">
    <source>
        <dbReference type="ARBA" id="ARBA00022692"/>
    </source>
</evidence>
<dbReference type="InterPro" id="IPR030381">
    <property type="entry name" value="G_DYNAMIN_dom"/>
</dbReference>
<gene>
    <name evidence="14" type="ORF">LAFE_0G14818G</name>
</gene>
<reference evidence="14 15" key="1">
    <citation type="submission" date="2016-03" db="EMBL/GenBank/DDBJ databases">
        <authorList>
            <person name="Devillers H."/>
        </authorList>
    </citation>
    <scope>NUCLEOTIDE SEQUENCE [LARGE SCALE GENOMIC DNA]</scope>
    <source>
        <strain evidence="14">CBS 6772</strain>
    </source>
</reference>
<dbReference type="GO" id="GO:0005741">
    <property type="term" value="C:mitochondrial outer membrane"/>
    <property type="evidence" value="ECO:0007669"/>
    <property type="project" value="UniProtKB-SubCell"/>
</dbReference>
<dbReference type="GO" id="GO:0003924">
    <property type="term" value="F:GTPase activity"/>
    <property type="evidence" value="ECO:0007669"/>
    <property type="project" value="InterPro"/>
</dbReference>
<evidence type="ECO:0000256" key="7">
    <source>
        <dbReference type="ARBA" id="ARBA00023054"/>
    </source>
</evidence>
<accession>A0A1G4MIE4</accession>
<evidence type="ECO:0000256" key="1">
    <source>
        <dbReference type="ARBA" id="ARBA00004374"/>
    </source>
</evidence>
<keyword evidence="4" id="KW-1000">Mitochondrion outer membrane</keyword>
<evidence type="ECO:0000256" key="10">
    <source>
        <dbReference type="ARBA" id="ARBA00023136"/>
    </source>
</evidence>
<evidence type="ECO:0000313" key="14">
    <source>
        <dbReference type="EMBL" id="SCW03635.1"/>
    </source>
</evidence>
<dbReference type="EMBL" id="LT598486">
    <property type="protein sequence ID" value="SCW03635.1"/>
    <property type="molecule type" value="Genomic_DNA"/>
</dbReference>
<keyword evidence="10" id="KW-0472">Membrane</keyword>
<dbReference type="AlphaFoldDB" id="A0A1G4MIE4"/>
<protein>
    <submittedName>
        <fullName evidence="14">LAFE_0G14818g1_1</fullName>
    </submittedName>
</protein>
<keyword evidence="6" id="KW-1133">Transmembrane helix</keyword>
<feature type="compositionally biased region" description="Acidic residues" evidence="12">
    <location>
        <begin position="402"/>
        <end position="416"/>
    </location>
</feature>
<evidence type="ECO:0000313" key="15">
    <source>
        <dbReference type="Proteomes" id="UP000190831"/>
    </source>
</evidence>
<dbReference type="Pfam" id="PF00350">
    <property type="entry name" value="Dynamin_N"/>
    <property type="match status" value="1"/>
</dbReference>
<evidence type="ECO:0000256" key="4">
    <source>
        <dbReference type="ARBA" id="ARBA00022787"/>
    </source>
</evidence>
<evidence type="ECO:0000259" key="13">
    <source>
        <dbReference type="PROSITE" id="PS51718"/>
    </source>
</evidence>
<comment type="subcellular location">
    <subcellularLocation>
        <location evidence="1">Mitochondrion outer membrane</location>
        <topology evidence="1">Multi-pass membrane protein</topology>
    </subcellularLocation>
</comment>
<evidence type="ECO:0000256" key="3">
    <source>
        <dbReference type="ARBA" id="ARBA00022741"/>
    </source>
</evidence>
<evidence type="ECO:0000256" key="5">
    <source>
        <dbReference type="ARBA" id="ARBA00022801"/>
    </source>
</evidence>